<dbReference type="AlphaFoldDB" id="A0A5B0GMD9"/>
<evidence type="ECO:0000313" key="2">
    <source>
        <dbReference type="EMBL" id="KAA1003588.1"/>
    </source>
</evidence>
<sequence>MKSIIKAFAIAALIAAPLASFAQSSQPVTRAQVREELAQLEKAGYNPNDWLNYPANIQRAEAIVAQQNSNNTAYGADTSSTAQSGK</sequence>
<evidence type="ECO:0000313" key="3">
    <source>
        <dbReference type="Proteomes" id="UP000325273"/>
    </source>
</evidence>
<gene>
    <name evidence="2" type="ORF">FVF58_35615</name>
</gene>
<dbReference type="InterPro" id="IPR025421">
    <property type="entry name" value="DUF4148"/>
</dbReference>
<accession>A0A5B0GMD9</accession>
<keyword evidence="3" id="KW-1185">Reference proteome</keyword>
<keyword evidence="1" id="KW-0732">Signal</keyword>
<dbReference type="Pfam" id="PF13663">
    <property type="entry name" value="DUF4148"/>
    <property type="match status" value="1"/>
</dbReference>
<reference evidence="2 3" key="1">
    <citation type="submission" date="2019-08" db="EMBL/GenBank/DDBJ databases">
        <title>Paraburkholderia sp. DCY113.</title>
        <authorList>
            <person name="Kang J."/>
        </authorList>
    </citation>
    <scope>NUCLEOTIDE SEQUENCE [LARGE SCALE GENOMIC DNA]</scope>
    <source>
        <strain evidence="2 3">DCY113</strain>
    </source>
</reference>
<feature type="signal peptide" evidence="1">
    <location>
        <begin position="1"/>
        <end position="22"/>
    </location>
</feature>
<comment type="caution">
    <text evidence="2">The sequence shown here is derived from an EMBL/GenBank/DDBJ whole genome shotgun (WGS) entry which is preliminary data.</text>
</comment>
<organism evidence="2 3">
    <name type="scientific">Paraburkholderia panacisoli</name>
    <dbReference type="NCBI Taxonomy" id="2603818"/>
    <lineage>
        <taxon>Bacteria</taxon>
        <taxon>Pseudomonadati</taxon>
        <taxon>Pseudomonadota</taxon>
        <taxon>Betaproteobacteria</taxon>
        <taxon>Burkholderiales</taxon>
        <taxon>Burkholderiaceae</taxon>
        <taxon>Paraburkholderia</taxon>
    </lineage>
</organism>
<proteinExistence type="predicted"/>
<evidence type="ECO:0000256" key="1">
    <source>
        <dbReference type="SAM" id="SignalP"/>
    </source>
</evidence>
<dbReference type="EMBL" id="VTUZ01000034">
    <property type="protein sequence ID" value="KAA1003588.1"/>
    <property type="molecule type" value="Genomic_DNA"/>
</dbReference>
<protein>
    <submittedName>
        <fullName evidence="2">DUF4148 domain-containing protein</fullName>
    </submittedName>
</protein>
<feature type="chain" id="PRO_5023067397" evidence="1">
    <location>
        <begin position="23"/>
        <end position="86"/>
    </location>
</feature>
<dbReference type="RefSeq" id="WP_149674413.1">
    <property type="nucleotide sequence ID" value="NZ_VTUZ01000034.1"/>
</dbReference>
<name>A0A5B0GMD9_9BURK</name>
<dbReference type="Proteomes" id="UP000325273">
    <property type="component" value="Unassembled WGS sequence"/>
</dbReference>